<feature type="compositionally biased region" description="Polar residues" evidence="1">
    <location>
        <begin position="23"/>
        <end position="37"/>
    </location>
</feature>
<feature type="transmembrane region" description="Helical" evidence="2">
    <location>
        <begin position="63"/>
        <end position="87"/>
    </location>
</feature>
<keyword evidence="4" id="KW-1185">Reference proteome</keyword>
<organism evidence="3 4">
    <name type="scientific">Virgisporangium aurantiacum</name>
    <dbReference type="NCBI Taxonomy" id="175570"/>
    <lineage>
        <taxon>Bacteria</taxon>
        <taxon>Bacillati</taxon>
        <taxon>Actinomycetota</taxon>
        <taxon>Actinomycetes</taxon>
        <taxon>Micromonosporales</taxon>
        <taxon>Micromonosporaceae</taxon>
        <taxon>Virgisporangium</taxon>
    </lineage>
</organism>
<protein>
    <recommendedName>
        <fullName evidence="5">Adhesin domain-containing protein</fullName>
    </recommendedName>
</protein>
<proteinExistence type="predicted"/>
<reference evidence="3" key="1">
    <citation type="submission" date="2021-01" db="EMBL/GenBank/DDBJ databases">
        <title>Whole genome shotgun sequence of Virgisporangium aurantiacum NBRC 16421.</title>
        <authorList>
            <person name="Komaki H."/>
            <person name="Tamura T."/>
        </authorList>
    </citation>
    <scope>NUCLEOTIDE SEQUENCE</scope>
    <source>
        <strain evidence="3">NBRC 16421</strain>
    </source>
</reference>
<evidence type="ECO:0000256" key="2">
    <source>
        <dbReference type="SAM" id="Phobius"/>
    </source>
</evidence>
<keyword evidence="2" id="KW-1133">Transmembrane helix</keyword>
<evidence type="ECO:0000313" key="3">
    <source>
        <dbReference type="EMBL" id="GIJ58560.1"/>
    </source>
</evidence>
<dbReference type="Proteomes" id="UP000612585">
    <property type="component" value="Unassembled WGS sequence"/>
</dbReference>
<comment type="caution">
    <text evidence="3">The sequence shown here is derived from an EMBL/GenBank/DDBJ whole genome shotgun (WGS) entry which is preliminary data.</text>
</comment>
<sequence length="305" mass="32013">MFRGEAESVMASTPVESGLVPQTGDSQSEPADSQSEPATIVPQYRNPDGADEDPPPDRRRFPVVGLLIAVALAAIVVLVTVTFARIIDPPPEPDTRPSAQPRPQYTVSAPVGATTAAEFQLVEGVTAIVVRAADLGTDLYRASTPDGAGSVPRVAQEGDQVKLRLTSLYETDAPDTVTVELNQRVRWRITLVAGTETATVDMRNAALAGVDFTGGAARIEVFLPKPQGDVTVRMAGGVRDFAVHAPRNVPVRVALARGAATVTVDGTTRSGVAAGTRIVPTGWDAARDRYVIDAVAGLGTLTVTR</sequence>
<gene>
    <name evidence="3" type="ORF">Vau01_060760</name>
</gene>
<dbReference type="EMBL" id="BOPG01000037">
    <property type="protein sequence ID" value="GIJ58560.1"/>
    <property type="molecule type" value="Genomic_DNA"/>
</dbReference>
<accession>A0A8J3ZB76</accession>
<evidence type="ECO:0008006" key="5">
    <source>
        <dbReference type="Google" id="ProtNLM"/>
    </source>
</evidence>
<keyword evidence="2" id="KW-0472">Membrane</keyword>
<evidence type="ECO:0000313" key="4">
    <source>
        <dbReference type="Proteomes" id="UP000612585"/>
    </source>
</evidence>
<feature type="region of interest" description="Disordered" evidence="1">
    <location>
        <begin position="1"/>
        <end position="57"/>
    </location>
</feature>
<dbReference type="AlphaFoldDB" id="A0A8J3ZB76"/>
<evidence type="ECO:0000256" key="1">
    <source>
        <dbReference type="SAM" id="MobiDB-lite"/>
    </source>
</evidence>
<keyword evidence="2" id="KW-0812">Transmembrane</keyword>
<name>A0A8J3ZB76_9ACTN</name>